<dbReference type="Proteomes" id="UP000054995">
    <property type="component" value="Unassembled WGS sequence"/>
</dbReference>
<evidence type="ECO:0000313" key="3">
    <source>
        <dbReference type="Proteomes" id="UP000054826"/>
    </source>
</evidence>
<comment type="caution">
    <text evidence="2">The sequence shown here is derived from an EMBL/GenBank/DDBJ whole genome shotgun (WGS) entry which is preliminary data.</text>
</comment>
<accession>A0A0V1K8L7</accession>
<proteinExistence type="predicted"/>
<evidence type="ECO:0000313" key="1">
    <source>
        <dbReference type="EMBL" id="KRY88840.1"/>
    </source>
</evidence>
<dbReference type="EMBL" id="JYDT01000038">
    <property type="protein sequence ID" value="KRY88840.1"/>
    <property type="molecule type" value="Genomic_DNA"/>
</dbReference>
<dbReference type="Proteomes" id="UP000054826">
    <property type="component" value="Unassembled WGS sequence"/>
</dbReference>
<dbReference type="AlphaFoldDB" id="A0A0V1K8L7"/>
<dbReference type="EMBL" id="JYDV01000009">
    <property type="protein sequence ID" value="KRZ43558.1"/>
    <property type="molecule type" value="Genomic_DNA"/>
</dbReference>
<name>A0A0V1K8L7_TRIPS</name>
<sequence>MVCQEMTALIKTVKKISCKNDVSLGRTLSDNYARKSESLADNRIVRQEFNFSSSYPFDDEKHLSSLQEFGHAFAIYRGLILQILPELEARVLRIFTLPLTFLAISLKVRFLFKIRSQLIPHAFEHIKSIYGLLVSHNPFSAQLSFSTALKLLSRLCGADGTEKLKIRKMN</sequence>
<keyword evidence="4" id="KW-1185">Reference proteome</keyword>
<evidence type="ECO:0000313" key="4">
    <source>
        <dbReference type="Proteomes" id="UP000054995"/>
    </source>
</evidence>
<protein>
    <submittedName>
        <fullName evidence="2">Uncharacterized protein</fullName>
    </submittedName>
</protein>
<gene>
    <name evidence="2" type="ORF">T4C_4482</name>
    <name evidence="1" type="ORF">T4D_6035</name>
</gene>
<organism evidence="2 3">
    <name type="scientific">Trichinella pseudospiralis</name>
    <name type="common">Parasitic roundworm</name>
    <dbReference type="NCBI Taxonomy" id="6337"/>
    <lineage>
        <taxon>Eukaryota</taxon>
        <taxon>Metazoa</taxon>
        <taxon>Ecdysozoa</taxon>
        <taxon>Nematoda</taxon>
        <taxon>Enoplea</taxon>
        <taxon>Dorylaimia</taxon>
        <taxon>Trichinellida</taxon>
        <taxon>Trichinellidae</taxon>
        <taxon>Trichinella</taxon>
    </lineage>
</organism>
<evidence type="ECO:0000313" key="2">
    <source>
        <dbReference type="EMBL" id="KRZ43558.1"/>
    </source>
</evidence>
<reference evidence="3 4" key="1">
    <citation type="submission" date="2015-01" db="EMBL/GenBank/DDBJ databases">
        <title>Evolution of Trichinella species and genotypes.</title>
        <authorList>
            <person name="Korhonen P.K."/>
            <person name="Edoardo P."/>
            <person name="Giuseppe L.R."/>
            <person name="Gasser R.B."/>
        </authorList>
    </citation>
    <scope>NUCLEOTIDE SEQUENCE [LARGE SCALE GENOMIC DNA]</scope>
    <source>
        <strain evidence="2">ISS176</strain>
        <strain evidence="1">ISS470</strain>
    </source>
</reference>